<reference evidence="1" key="1">
    <citation type="submission" date="2021-10" db="EMBL/GenBank/DDBJ databases">
        <title>Tamlana sargassums sp. nov., and Tamlana laminarinivorans sp. nov., two new bacteria isolated from the brown alga.</title>
        <authorList>
            <person name="Li J."/>
        </authorList>
    </citation>
    <scope>NUCLEOTIDE SEQUENCE</scope>
    <source>
        <strain evidence="1">PT2-4</strain>
    </source>
</reference>
<keyword evidence="2" id="KW-1185">Reference proteome</keyword>
<organism evidence="1 2">
    <name type="scientific">Neotamlana laminarinivorans</name>
    <dbReference type="NCBI Taxonomy" id="2883124"/>
    <lineage>
        <taxon>Bacteria</taxon>
        <taxon>Pseudomonadati</taxon>
        <taxon>Bacteroidota</taxon>
        <taxon>Flavobacteriia</taxon>
        <taxon>Flavobacteriales</taxon>
        <taxon>Flavobacteriaceae</taxon>
        <taxon>Neotamlana</taxon>
    </lineage>
</organism>
<dbReference type="EMBL" id="JAJAPW010000003">
    <property type="protein sequence ID" value="MCB4798684.1"/>
    <property type="molecule type" value="Genomic_DNA"/>
</dbReference>
<evidence type="ECO:0008006" key="3">
    <source>
        <dbReference type="Google" id="ProtNLM"/>
    </source>
</evidence>
<dbReference type="Proteomes" id="UP001139199">
    <property type="component" value="Unassembled WGS sequence"/>
</dbReference>
<proteinExistence type="predicted"/>
<comment type="caution">
    <text evidence="1">The sequence shown here is derived from an EMBL/GenBank/DDBJ whole genome shotgun (WGS) entry which is preliminary data.</text>
</comment>
<evidence type="ECO:0000313" key="2">
    <source>
        <dbReference type="Proteomes" id="UP001139199"/>
    </source>
</evidence>
<sequence length="129" mass="14835">MKKFLIILLVIPFLSMTTKNDETKFIGKWIGKDKNDIGYLNFDDEGYANFEIHGRIIGGKEFIQNGKKGSMTYEINSTKKPIEVDLIVTLTKAKNKKNYFVSQILLITTQWSLLLVLKAQDQLHLILKI</sequence>
<dbReference type="AlphaFoldDB" id="A0A9X1I2C5"/>
<protein>
    <recommendedName>
        <fullName evidence="3">DUF2147 domain-containing protein</fullName>
    </recommendedName>
</protein>
<gene>
    <name evidence="1" type="ORF">LG649_07500</name>
</gene>
<evidence type="ECO:0000313" key="1">
    <source>
        <dbReference type="EMBL" id="MCB4798684.1"/>
    </source>
</evidence>
<name>A0A9X1I2C5_9FLAO</name>
<accession>A0A9X1I2C5</accession>
<dbReference type="RefSeq" id="WP_226542890.1">
    <property type="nucleotide sequence ID" value="NZ_JAJAPW010000003.1"/>
</dbReference>